<feature type="transmembrane region" description="Helical" evidence="1">
    <location>
        <begin position="320"/>
        <end position="339"/>
    </location>
</feature>
<dbReference type="OrthoDB" id="829690at2"/>
<reference evidence="2 3" key="1">
    <citation type="submission" date="2019-01" db="EMBL/GenBank/DDBJ databases">
        <authorList>
            <person name="Chen W.-M."/>
        </authorList>
    </citation>
    <scope>NUCLEOTIDE SEQUENCE [LARGE SCALE GENOMIC DNA]</scope>
    <source>
        <strain evidence="2 3">FSY-15</strain>
    </source>
</reference>
<comment type="caution">
    <text evidence="2">The sequence shown here is derived from an EMBL/GenBank/DDBJ whole genome shotgun (WGS) entry which is preliminary data.</text>
</comment>
<evidence type="ECO:0000313" key="3">
    <source>
        <dbReference type="Proteomes" id="UP000282832"/>
    </source>
</evidence>
<dbReference type="InterPro" id="IPR015915">
    <property type="entry name" value="Kelch-typ_b-propeller"/>
</dbReference>
<organism evidence="2 3">
    <name type="scientific">Sandaracinomonas limnophila</name>
    <dbReference type="NCBI Taxonomy" id="1862386"/>
    <lineage>
        <taxon>Bacteria</taxon>
        <taxon>Pseudomonadati</taxon>
        <taxon>Bacteroidota</taxon>
        <taxon>Cytophagia</taxon>
        <taxon>Cytophagales</taxon>
        <taxon>Flectobacillaceae</taxon>
        <taxon>Sandaracinomonas</taxon>
    </lineage>
</organism>
<keyword evidence="3" id="KW-1185">Reference proteome</keyword>
<proteinExistence type="predicted"/>
<dbReference type="AlphaFoldDB" id="A0A437PTM8"/>
<sequence length="442" mass="52038">MKNYTCFLFILFLIGFGTQTNAQIKSLEWKPAGANLLRSRLNLETLQEEMEISSSNWKAVSNFEIDSEELQALKTKYYFGDPFILTNHTIRFVIQGTGMVFDYDTIRKSLKRIDKTIHSGYNFSASRFYRNNILFSVGGGGFWNYNPRITYFDDKTSKEWELYRPKNEGPAIIEEGYQGYSKKADAFFSGGGLKKNFLENEEFEYQKDFYSFDFKSKSWNNLGEINAKLKVKQSTTIFWNGTHFVQFGRDKVYLINPIENKVFVYQDNATYFEEGNHYFIKNDTIFYTKPQNLNSPLFIIPVNELLKKSTYVGEFYSKDFTFEIILIILLISLSVILFIKWKKKKHKTLDETEKKVLNYFLKSSNKSITTIDLNEILDCAHKSQESQRRARHITINQINDFLEQEFQIQQAIERIPSEDDKRIIHYQLKKGIEQKIEKILEI</sequence>
<dbReference type="Proteomes" id="UP000282832">
    <property type="component" value="Unassembled WGS sequence"/>
</dbReference>
<accession>A0A437PTM8</accession>
<evidence type="ECO:0000256" key="1">
    <source>
        <dbReference type="SAM" id="Phobius"/>
    </source>
</evidence>
<dbReference type="EMBL" id="SACY01000002">
    <property type="protein sequence ID" value="RVU25580.1"/>
    <property type="molecule type" value="Genomic_DNA"/>
</dbReference>
<dbReference type="SUPFAM" id="SSF117281">
    <property type="entry name" value="Kelch motif"/>
    <property type="match status" value="1"/>
</dbReference>
<protein>
    <submittedName>
        <fullName evidence="2">Uncharacterized protein</fullName>
    </submittedName>
</protein>
<evidence type="ECO:0000313" key="2">
    <source>
        <dbReference type="EMBL" id="RVU25580.1"/>
    </source>
</evidence>
<keyword evidence="1" id="KW-0812">Transmembrane</keyword>
<keyword evidence="1" id="KW-0472">Membrane</keyword>
<keyword evidence="1" id="KW-1133">Transmembrane helix</keyword>
<name>A0A437PTM8_9BACT</name>
<gene>
    <name evidence="2" type="ORF">EOJ36_03950</name>
</gene>
<dbReference type="RefSeq" id="WP_127802734.1">
    <property type="nucleotide sequence ID" value="NZ_SACY01000002.1"/>
</dbReference>